<protein>
    <submittedName>
        <fullName evidence="1">Uncharacterized protein</fullName>
    </submittedName>
</protein>
<dbReference type="Proteomes" id="UP001259587">
    <property type="component" value="Unassembled WGS sequence"/>
</dbReference>
<evidence type="ECO:0000313" key="2">
    <source>
        <dbReference type="Proteomes" id="UP001259587"/>
    </source>
</evidence>
<keyword evidence="2" id="KW-1185">Reference proteome</keyword>
<accession>A0ACC6K881</accession>
<comment type="caution">
    <text evidence="1">The sequence shown here is derived from an EMBL/GenBank/DDBJ whole genome shotgun (WGS) entry which is preliminary data.</text>
</comment>
<dbReference type="EMBL" id="JAVDTH010000033">
    <property type="protein sequence ID" value="MDR6714703.1"/>
    <property type="molecule type" value="Genomic_DNA"/>
</dbReference>
<reference evidence="1" key="1">
    <citation type="submission" date="2023-07" db="EMBL/GenBank/DDBJ databases">
        <title>Sorghum-associated microbial communities from plants grown in Nebraska, USA.</title>
        <authorList>
            <person name="Schachtman D."/>
        </authorList>
    </citation>
    <scope>NUCLEOTIDE SEQUENCE</scope>
    <source>
        <strain evidence="1">BE56</strain>
    </source>
</reference>
<organism evidence="1 2">
    <name type="scientific">Pseudomonas hunanensis</name>
    <dbReference type="NCBI Taxonomy" id="1247546"/>
    <lineage>
        <taxon>Bacteria</taxon>
        <taxon>Pseudomonadati</taxon>
        <taxon>Pseudomonadota</taxon>
        <taxon>Gammaproteobacteria</taxon>
        <taxon>Pseudomonadales</taxon>
        <taxon>Pseudomonadaceae</taxon>
        <taxon>Pseudomonas</taxon>
    </lineage>
</organism>
<sequence>MIVIPMVGKSSRFFNAGYKRPKYELVVNGESVFARATKSFERYFDTEHFRFLVRSDYQAKEFVEESVKRLGIKDYSIIVFSEETLGQADTVYQGLKDISDAVSIYIFNIDTFRPDFVMPEWVSACDGYLEVFKHHGTHWSFVEPGQHGSVVRTTEKDRISDLCSDGLYYFKNKLEFDQIFELALRSNDTAKGEYYIAPLYNAMIKEGKCIKYDLIELNQVIFCGTPDEYESLVGLDA</sequence>
<name>A0ACC6K881_9PSED</name>
<evidence type="ECO:0000313" key="1">
    <source>
        <dbReference type="EMBL" id="MDR6714703.1"/>
    </source>
</evidence>
<proteinExistence type="predicted"/>
<gene>
    <name evidence="1" type="ORF">J2W83_004339</name>
</gene>